<comment type="subcellular location">
    <subcellularLocation>
        <location evidence="5">Periplasm</location>
    </subcellularLocation>
</comment>
<comment type="function">
    <text evidence="5">Required for optimal acid stress protection. Exhibits a chaperone-like activity only at low pH by suppressing non-specifically the aggregation of denaturated periplasmic proteins.</text>
</comment>
<evidence type="ECO:0000256" key="4">
    <source>
        <dbReference type="ARBA" id="ARBA00023186"/>
    </source>
</evidence>
<name>A0A502GPZ9_9GAMM</name>
<keyword evidence="2 5" id="KW-0574">Periplasm</keyword>
<keyword evidence="3 5" id="KW-1015">Disulfide bond</keyword>
<dbReference type="GO" id="GO:1990451">
    <property type="term" value="P:cellular stress response to acidic pH"/>
    <property type="evidence" value="ECO:0007669"/>
    <property type="project" value="UniProtKB-UniRule"/>
</dbReference>
<dbReference type="GO" id="GO:0030288">
    <property type="term" value="C:outer membrane-bounded periplasmic space"/>
    <property type="evidence" value="ECO:0007669"/>
    <property type="project" value="InterPro"/>
</dbReference>
<dbReference type="SUPFAM" id="SSF47752">
    <property type="entry name" value="Protein HNS-dependent expression A, HdeA"/>
    <property type="match status" value="1"/>
</dbReference>
<dbReference type="HAMAP" id="MF_00946">
    <property type="entry name" value="HdeA"/>
    <property type="match status" value="1"/>
</dbReference>
<dbReference type="Pfam" id="PF06411">
    <property type="entry name" value="HdeA"/>
    <property type="match status" value="1"/>
</dbReference>
<dbReference type="AlphaFoldDB" id="A0A502GPZ9"/>
<feature type="signal peptide" evidence="5">
    <location>
        <begin position="1"/>
        <end position="22"/>
    </location>
</feature>
<comment type="caution">
    <text evidence="6">The sequence shown here is derived from an EMBL/GenBank/DDBJ whole genome shotgun (WGS) entry which is preliminary data.</text>
</comment>
<dbReference type="Gene3D" id="1.10.890.10">
    <property type="entry name" value="HNS-dependent expression A"/>
    <property type="match status" value="1"/>
</dbReference>
<dbReference type="OrthoDB" id="7581659at2"/>
<evidence type="ECO:0000256" key="5">
    <source>
        <dbReference type="HAMAP-Rule" id="MF_00946"/>
    </source>
</evidence>
<comment type="similarity">
    <text evidence="5">Belongs to the HdeA family.</text>
</comment>
<accession>A0A502GPZ9</accession>
<evidence type="ECO:0000256" key="2">
    <source>
        <dbReference type="ARBA" id="ARBA00022764"/>
    </source>
</evidence>
<reference evidence="6 7" key="1">
    <citation type="journal article" date="2019" name="Environ. Microbiol.">
        <title>Species interactions and distinct microbial communities in high Arctic permafrost affected cryosols are associated with the CH4 and CO2 gas fluxes.</title>
        <authorList>
            <person name="Altshuler I."/>
            <person name="Hamel J."/>
            <person name="Turney S."/>
            <person name="Magnuson E."/>
            <person name="Levesque R."/>
            <person name="Greer C."/>
            <person name="Whyte L.G."/>
        </authorList>
    </citation>
    <scope>NUCLEOTIDE SEQUENCE [LARGE SCALE GENOMIC DNA]</scope>
    <source>
        <strain evidence="6 7">E4</strain>
    </source>
</reference>
<organism evidence="6 7">
    <name type="scientific">Ewingella americana</name>
    <dbReference type="NCBI Taxonomy" id="41202"/>
    <lineage>
        <taxon>Bacteria</taxon>
        <taxon>Pseudomonadati</taxon>
        <taxon>Pseudomonadota</taxon>
        <taxon>Gammaproteobacteria</taxon>
        <taxon>Enterobacterales</taxon>
        <taxon>Yersiniaceae</taxon>
        <taxon>Ewingella</taxon>
    </lineage>
</organism>
<feature type="chain" id="PRO_5021520021" description="Acid stress chaperone HdeA" evidence="5">
    <location>
        <begin position="23"/>
        <end position="110"/>
    </location>
</feature>
<keyword evidence="4 5" id="KW-0143">Chaperone</keyword>
<keyword evidence="7" id="KW-1185">Reference proteome</keyword>
<keyword evidence="1 5" id="KW-0732">Signal</keyword>
<dbReference type="InterPro" id="IPR038303">
    <property type="entry name" value="HdeA/HdeB_sf"/>
</dbReference>
<protein>
    <recommendedName>
        <fullName evidence="5">Acid stress chaperone HdeA</fullName>
    </recommendedName>
</protein>
<dbReference type="InterPro" id="IPR036831">
    <property type="entry name" value="HdeA_sf"/>
</dbReference>
<dbReference type="InterPro" id="IPR024972">
    <property type="entry name" value="HdeA"/>
</dbReference>
<evidence type="ECO:0000313" key="6">
    <source>
        <dbReference type="EMBL" id="TPG63350.1"/>
    </source>
</evidence>
<evidence type="ECO:0000256" key="3">
    <source>
        <dbReference type="ARBA" id="ARBA00023157"/>
    </source>
</evidence>
<dbReference type="RefSeq" id="WP_140471149.1">
    <property type="nucleotide sequence ID" value="NZ_RCZD01000003.1"/>
</dbReference>
<evidence type="ECO:0000313" key="7">
    <source>
        <dbReference type="Proteomes" id="UP000317663"/>
    </source>
</evidence>
<proteinExistence type="inferred from homology"/>
<dbReference type="NCBIfam" id="NF007576">
    <property type="entry name" value="PRK10208.1"/>
    <property type="match status" value="1"/>
</dbReference>
<gene>
    <name evidence="5 6" type="primary">hdeA</name>
    <name evidence="6" type="ORF">EAH77_07215</name>
</gene>
<sequence precursor="true">MKLKLLVISIVGAMAFATASYAADSTKTANTKPVNSWTCEDFLALDDSFQPTAISFAEGLNSHGKPEAAVLNVEGIQKVTPLVIEACKQAPKESFKDKVKSEWLKIKKDV</sequence>
<dbReference type="EMBL" id="RCZD01000003">
    <property type="protein sequence ID" value="TPG63350.1"/>
    <property type="molecule type" value="Genomic_DNA"/>
</dbReference>
<evidence type="ECO:0000256" key="1">
    <source>
        <dbReference type="ARBA" id="ARBA00022729"/>
    </source>
</evidence>
<dbReference type="Proteomes" id="UP000317663">
    <property type="component" value="Unassembled WGS sequence"/>
</dbReference>
<dbReference type="InterPro" id="IPR010486">
    <property type="entry name" value="HNS-dep_expression_A/B"/>
</dbReference>
<feature type="disulfide bond" evidence="5">
    <location>
        <begin position="39"/>
        <end position="87"/>
    </location>
</feature>